<evidence type="ECO:0000313" key="2">
    <source>
        <dbReference type="EMBL" id="QDT45679.1"/>
    </source>
</evidence>
<dbReference type="OrthoDB" id="9146026at2"/>
<protein>
    <submittedName>
        <fullName evidence="2">Uncharacterized protein</fullName>
    </submittedName>
</protein>
<dbReference type="Proteomes" id="UP000317171">
    <property type="component" value="Chromosome"/>
</dbReference>
<keyword evidence="3" id="KW-1185">Reference proteome</keyword>
<evidence type="ECO:0000256" key="1">
    <source>
        <dbReference type="SAM" id="MobiDB-lite"/>
    </source>
</evidence>
<dbReference type="RefSeq" id="WP_145222571.1">
    <property type="nucleotide sequence ID" value="NZ_CP036269.1"/>
</dbReference>
<feature type="region of interest" description="Disordered" evidence="1">
    <location>
        <begin position="633"/>
        <end position="657"/>
    </location>
</feature>
<dbReference type="EMBL" id="CP036269">
    <property type="protein sequence ID" value="QDT45679.1"/>
    <property type="molecule type" value="Genomic_DNA"/>
</dbReference>
<accession>A0A517RP89</accession>
<gene>
    <name evidence="2" type="ORF">Pan241w_58060</name>
</gene>
<organism evidence="2 3">
    <name type="scientific">Gimesia alba</name>
    <dbReference type="NCBI Taxonomy" id="2527973"/>
    <lineage>
        <taxon>Bacteria</taxon>
        <taxon>Pseudomonadati</taxon>
        <taxon>Planctomycetota</taxon>
        <taxon>Planctomycetia</taxon>
        <taxon>Planctomycetales</taxon>
        <taxon>Planctomycetaceae</taxon>
        <taxon>Gimesia</taxon>
    </lineage>
</organism>
<proteinExistence type="predicted"/>
<dbReference type="AlphaFoldDB" id="A0A517RP89"/>
<dbReference type="KEGG" id="gaz:Pan241w_58060"/>
<sequence length="657" mass="74697">MKKYSSIENKMVDILETGAEPKIINFGSLDELLGSSELIGSSPLLPEFILMVLEDPCRPEECLDDHWKFIEKTLPFCVKGSALAEIVDLIDRANKQSKELFHVYMQIFSKSDSSIVARSAALDGAIRYVICDPQLRFELISNLLTITKNDDKDLIRCTAKIIGVAHANWPEPELFKKLVELAENLEAMDQVAFEIGSCKIQFALNAVDAESVETEFHDSKYWFEQSINADDNRHDAAIYLECVKCLLDFYRGRDINVAEVSSNLKKQVTFLRAWNRTDANPPWLFNNTVQLFYWEMLGHKLSRLNAELLTPSWYEPAMVVEEFLSAVWQSSKSLLMKGAETGLEAFVRPRIEGTVAANIGQAYALKQWLQRNPKHNDFDTVHELAQKIDAVVQENYSGSHTSIQILDPSFPRILNDTNVVKKQLVQQAIKDSQTLSLKNLSVHQVAIIEDCIKFVENHPDYQKEIYRKLYNSILLWTVRFLDSRLEMTQKDEPVIKYLFKQDNGKKPKEEKLQADFNNVMTSIIGGTDIEVMNVAGGRADVLFRLNTERIVTEVKREERDSSFDNLIAEYSAQAADYQNVSGRLGLVLVLDQTTSANGTPHISTLVKPTQLTREGESIPRMLVFIKVPGERLRPSDLTKQAKKKGAEQRRGQKRKAN</sequence>
<reference evidence="2 3" key="1">
    <citation type="submission" date="2019-02" db="EMBL/GenBank/DDBJ databases">
        <title>Deep-cultivation of Planctomycetes and their phenomic and genomic characterization uncovers novel biology.</title>
        <authorList>
            <person name="Wiegand S."/>
            <person name="Jogler M."/>
            <person name="Boedeker C."/>
            <person name="Pinto D."/>
            <person name="Vollmers J."/>
            <person name="Rivas-Marin E."/>
            <person name="Kohn T."/>
            <person name="Peeters S.H."/>
            <person name="Heuer A."/>
            <person name="Rast P."/>
            <person name="Oberbeckmann S."/>
            <person name="Bunk B."/>
            <person name="Jeske O."/>
            <person name="Meyerdierks A."/>
            <person name="Storesund J.E."/>
            <person name="Kallscheuer N."/>
            <person name="Luecker S."/>
            <person name="Lage O.M."/>
            <person name="Pohl T."/>
            <person name="Merkel B.J."/>
            <person name="Hornburger P."/>
            <person name="Mueller R.-W."/>
            <person name="Bruemmer F."/>
            <person name="Labrenz M."/>
            <person name="Spormann A.M."/>
            <person name="Op den Camp H."/>
            <person name="Overmann J."/>
            <person name="Amann R."/>
            <person name="Jetten M.S.M."/>
            <person name="Mascher T."/>
            <person name="Medema M.H."/>
            <person name="Devos D.P."/>
            <person name="Kaster A.-K."/>
            <person name="Ovreas L."/>
            <person name="Rohde M."/>
            <person name="Galperin M.Y."/>
            <person name="Jogler C."/>
        </authorList>
    </citation>
    <scope>NUCLEOTIDE SEQUENCE [LARGE SCALE GENOMIC DNA]</scope>
    <source>
        <strain evidence="2 3">Pan241w</strain>
    </source>
</reference>
<evidence type="ECO:0000313" key="3">
    <source>
        <dbReference type="Proteomes" id="UP000317171"/>
    </source>
</evidence>
<name>A0A517RP89_9PLAN</name>